<reference evidence="11 13" key="1">
    <citation type="submission" date="2015-03" db="EMBL/GenBank/DDBJ databases">
        <authorList>
            <person name="Lepp D."/>
            <person name="Hassan Y.I."/>
            <person name="Li X.-Z."/>
            <person name="Zhou T."/>
        </authorList>
    </citation>
    <scope>NUCLEOTIDE SEQUENCE [LARGE SCALE GENOMIC DNA]</scope>
    <source>
        <strain evidence="11 13">Cr7-05</strain>
    </source>
</reference>
<gene>
    <name evidence="12" type="ORF">SAMN04488059_13925</name>
    <name evidence="11" type="ORF">WH91_04945</name>
</gene>
<evidence type="ECO:0000256" key="1">
    <source>
        <dbReference type="ARBA" id="ARBA00002803"/>
    </source>
</evidence>
<dbReference type="GO" id="GO:0004746">
    <property type="term" value="F:riboflavin synthase activity"/>
    <property type="evidence" value="ECO:0007669"/>
    <property type="project" value="UniProtKB-UniRule"/>
</dbReference>
<feature type="domain" description="Lumazine-binding" evidence="10">
    <location>
        <begin position="1"/>
        <end position="95"/>
    </location>
</feature>
<dbReference type="FunFam" id="2.40.30.20:FF:000004">
    <property type="entry name" value="Riboflavin synthase, alpha subunit"/>
    <property type="match status" value="1"/>
</dbReference>
<dbReference type="InterPro" id="IPR023366">
    <property type="entry name" value="ATP_synth_asu-like_sf"/>
</dbReference>
<proteinExistence type="predicted"/>
<comment type="pathway">
    <text evidence="2">Cofactor biosynthesis; riboflavin biosynthesis; riboflavin from 2-hydroxy-3-oxobutyl phosphate and 5-amino-6-(D-ribitylamino)uracil: step 2/2.</text>
</comment>
<dbReference type="InterPro" id="IPR017938">
    <property type="entry name" value="Riboflavin_synthase-like_b-brl"/>
</dbReference>
<dbReference type="EMBL" id="FOMB01000039">
    <property type="protein sequence ID" value="SFD31364.1"/>
    <property type="molecule type" value="Genomic_DNA"/>
</dbReference>
<dbReference type="PANTHER" id="PTHR21098">
    <property type="entry name" value="RIBOFLAVIN SYNTHASE ALPHA CHAIN"/>
    <property type="match status" value="1"/>
</dbReference>
<dbReference type="Proteomes" id="UP000182258">
    <property type="component" value="Unassembled WGS sequence"/>
</dbReference>
<dbReference type="EC" id="2.5.1.9" evidence="3 8"/>
<dbReference type="Pfam" id="PF00677">
    <property type="entry name" value="Lum_binding"/>
    <property type="match status" value="2"/>
</dbReference>
<organism evidence="12 14">
    <name type="scientific">Devosia psychrophila</name>
    <dbReference type="NCBI Taxonomy" id="728005"/>
    <lineage>
        <taxon>Bacteria</taxon>
        <taxon>Pseudomonadati</taxon>
        <taxon>Pseudomonadota</taxon>
        <taxon>Alphaproteobacteria</taxon>
        <taxon>Hyphomicrobiales</taxon>
        <taxon>Devosiaceae</taxon>
        <taxon>Devosia</taxon>
    </lineage>
</organism>
<accession>A0A0F5Q1Y4</accession>
<evidence type="ECO:0000256" key="2">
    <source>
        <dbReference type="ARBA" id="ARBA00004887"/>
    </source>
</evidence>
<evidence type="ECO:0000256" key="9">
    <source>
        <dbReference type="PROSITE-ProRule" id="PRU00524"/>
    </source>
</evidence>
<dbReference type="InterPro" id="IPR001783">
    <property type="entry name" value="Lumazine-bd"/>
</dbReference>
<dbReference type="AlphaFoldDB" id="A0A0F5Q1Y4"/>
<evidence type="ECO:0000256" key="8">
    <source>
        <dbReference type="NCBIfam" id="TIGR00187"/>
    </source>
</evidence>
<evidence type="ECO:0000313" key="14">
    <source>
        <dbReference type="Proteomes" id="UP000182258"/>
    </source>
</evidence>
<keyword evidence="6" id="KW-0808">Transferase</keyword>
<dbReference type="PATRIC" id="fig|728005.3.peg.3392"/>
<dbReference type="Gene3D" id="2.40.30.20">
    <property type="match status" value="2"/>
</dbReference>
<evidence type="ECO:0000313" key="13">
    <source>
        <dbReference type="Proteomes" id="UP000033519"/>
    </source>
</evidence>
<evidence type="ECO:0000259" key="10">
    <source>
        <dbReference type="PROSITE" id="PS51177"/>
    </source>
</evidence>
<dbReference type="SUPFAM" id="SSF63380">
    <property type="entry name" value="Riboflavin synthase domain-like"/>
    <property type="match status" value="2"/>
</dbReference>
<keyword evidence="5" id="KW-0686">Riboflavin biosynthesis</keyword>
<evidence type="ECO:0000256" key="6">
    <source>
        <dbReference type="ARBA" id="ARBA00022679"/>
    </source>
</evidence>
<dbReference type="OrthoDB" id="9788537at2"/>
<evidence type="ECO:0000256" key="3">
    <source>
        <dbReference type="ARBA" id="ARBA00012827"/>
    </source>
</evidence>
<keyword evidence="13" id="KW-1185">Reference proteome</keyword>
<keyword evidence="7" id="KW-0677">Repeat</keyword>
<dbReference type="Proteomes" id="UP000033519">
    <property type="component" value="Unassembled WGS sequence"/>
</dbReference>
<dbReference type="PANTHER" id="PTHR21098:SF0">
    <property type="entry name" value="RIBOFLAVIN SYNTHASE"/>
    <property type="match status" value="1"/>
</dbReference>
<dbReference type="NCBIfam" id="TIGR00187">
    <property type="entry name" value="ribE"/>
    <property type="match status" value="1"/>
</dbReference>
<dbReference type="NCBIfam" id="NF006767">
    <property type="entry name" value="PRK09289.1"/>
    <property type="match status" value="1"/>
</dbReference>
<dbReference type="PROSITE" id="PS51177">
    <property type="entry name" value="LUMAZINE_BIND"/>
    <property type="match status" value="2"/>
</dbReference>
<comment type="function">
    <text evidence="1">Catalyzes the dismutation of two molecules of 6,7-dimethyl-8-ribityllumazine, resulting in the formation of riboflavin and 5-amino-6-(D-ribitylamino)uracil.</text>
</comment>
<feature type="repeat" description="Lumazine-binding" evidence="9">
    <location>
        <begin position="1"/>
        <end position="95"/>
    </location>
</feature>
<dbReference type="EMBL" id="LAPV01000061">
    <property type="protein sequence ID" value="KKC34064.1"/>
    <property type="molecule type" value="Genomic_DNA"/>
</dbReference>
<dbReference type="CDD" id="cd00402">
    <property type="entry name" value="Riboflavin_synthase_like"/>
    <property type="match status" value="1"/>
</dbReference>
<reference evidence="12 14" key="2">
    <citation type="submission" date="2016-10" db="EMBL/GenBank/DDBJ databases">
        <authorList>
            <person name="de Groot N.N."/>
        </authorList>
    </citation>
    <scope>NUCLEOTIDE SEQUENCE [LARGE SCALE GENOMIC DNA]</scope>
    <source>
        <strain evidence="12 14">CGMCC 1.10210</strain>
    </source>
</reference>
<evidence type="ECO:0000313" key="11">
    <source>
        <dbReference type="EMBL" id="KKC34064.1"/>
    </source>
</evidence>
<protein>
    <recommendedName>
        <fullName evidence="4 8">Riboflavin synthase</fullName>
        <ecNumber evidence="3 8">2.5.1.9</ecNumber>
    </recommendedName>
</protein>
<dbReference type="RefSeq" id="WP_046169905.1">
    <property type="nucleotide sequence ID" value="NZ_FOMB01000039.1"/>
</dbReference>
<evidence type="ECO:0000256" key="4">
    <source>
        <dbReference type="ARBA" id="ARBA00013950"/>
    </source>
</evidence>
<feature type="domain" description="Lumazine-binding" evidence="10">
    <location>
        <begin position="96"/>
        <end position="197"/>
    </location>
</feature>
<feature type="repeat" description="Lumazine-binding" evidence="9">
    <location>
        <begin position="96"/>
        <end position="197"/>
    </location>
</feature>
<evidence type="ECO:0000256" key="5">
    <source>
        <dbReference type="ARBA" id="ARBA00022619"/>
    </source>
</evidence>
<evidence type="ECO:0000313" key="12">
    <source>
        <dbReference type="EMBL" id="SFD31364.1"/>
    </source>
</evidence>
<dbReference type="InterPro" id="IPR026017">
    <property type="entry name" value="Lumazine-bd_dom"/>
</dbReference>
<evidence type="ECO:0000256" key="7">
    <source>
        <dbReference type="ARBA" id="ARBA00022737"/>
    </source>
</evidence>
<dbReference type="GO" id="GO:0009231">
    <property type="term" value="P:riboflavin biosynthetic process"/>
    <property type="evidence" value="ECO:0007669"/>
    <property type="project" value="UniProtKB-KW"/>
</dbReference>
<dbReference type="PIRSF" id="PIRSF000498">
    <property type="entry name" value="Riboflavin_syn_A"/>
    <property type="match status" value="1"/>
</dbReference>
<name>A0A0F5Q1Y4_9HYPH</name>
<dbReference type="STRING" id="728005.SAMN04488059_13925"/>
<sequence>MFSGIIERLAPVTGVSQQGRTRVLVLQSGWDDLSLGESVAINGVCLTVTHLEAGGAATFFVSPETTSRSSLGRVAEGDRVNLERSVRLETRLSGHLVQGHVDGTARLITVTPEEGTFRLELALPAALARYCVEKGSIALDGISLTINSVSPGTDGWTIIGITIIPHTWEHTNLHAARPGDEINVEVDVIAKYVERLCQPYPKL</sequence>